<dbReference type="Pfam" id="PF00753">
    <property type="entry name" value="Lactamase_B"/>
    <property type="match status" value="1"/>
</dbReference>
<dbReference type="InterPro" id="IPR050662">
    <property type="entry name" value="Sec-metab_biosynth-thioest"/>
</dbReference>
<proteinExistence type="predicted"/>
<protein>
    <submittedName>
        <fullName evidence="2">MBL fold metallo-hydrolase</fullName>
    </submittedName>
</protein>
<dbReference type="RefSeq" id="WP_148945872.1">
    <property type="nucleotide sequence ID" value="NZ_VTEH01000003.1"/>
</dbReference>
<evidence type="ECO:0000313" key="3">
    <source>
        <dbReference type="Proteomes" id="UP000323317"/>
    </source>
</evidence>
<dbReference type="EMBL" id="VTEH01000003">
    <property type="protein sequence ID" value="TYR76365.1"/>
    <property type="molecule type" value="Genomic_DNA"/>
</dbReference>
<sequence length="320" mass="36596">MNAYWAGDIAKIVLPTPFAVGDVNVYLVKGEALSLIDVGPQTAEARKVLELNLAELGYSIQDIEQVILTHHHPDHAGMLDWMPDHIDIIGHPANERWLMRTDDFLEEHDRFYVKLFLQSGLPQEFLHFIHKIRAPLEFMGNRGLTRTVMQGDPIPGMKEWTVLDTPGHAQSHISFWREKDGTMIAGDHILSHISPNPLIEPPEKEGEELPKPQLQYNQSLQGLLQVDINFAYTGHGEEVVDVHSLIHKRLQKQHDRAMHVKELLKNDPQSLFSLCRKLFPSVYRKELGLTLSETQAQIDYLEAGHEISREERDGVLLYYC</sequence>
<dbReference type="InterPro" id="IPR001279">
    <property type="entry name" value="Metallo-B-lactamas"/>
</dbReference>
<dbReference type="Proteomes" id="UP000323317">
    <property type="component" value="Unassembled WGS sequence"/>
</dbReference>
<dbReference type="PANTHER" id="PTHR23131">
    <property type="entry name" value="ENDORIBONUCLEASE LACTB2"/>
    <property type="match status" value="1"/>
</dbReference>
<dbReference type="GO" id="GO:0016787">
    <property type="term" value="F:hydrolase activity"/>
    <property type="evidence" value="ECO:0007669"/>
    <property type="project" value="UniProtKB-KW"/>
</dbReference>
<feature type="domain" description="Metallo-beta-lactamase" evidence="1">
    <location>
        <begin position="22"/>
        <end position="235"/>
    </location>
</feature>
<dbReference type="PANTHER" id="PTHR23131:SF4">
    <property type="entry name" value="METALLO-BETA-LACTAMASE SUPERFAMILY POTEIN"/>
    <property type="match status" value="1"/>
</dbReference>
<evidence type="ECO:0000313" key="2">
    <source>
        <dbReference type="EMBL" id="TYR76365.1"/>
    </source>
</evidence>
<dbReference type="InterPro" id="IPR036866">
    <property type="entry name" value="RibonucZ/Hydroxyglut_hydro"/>
</dbReference>
<dbReference type="SUPFAM" id="SSF56281">
    <property type="entry name" value="Metallo-hydrolase/oxidoreductase"/>
    <property type="match status" value="1"/>
</dbReference>
<reference evidence="2 3" key="1">
    <citation type="submission" date="2019-08" db="EMBL/GenBank/DDBJ databases">
        <title>Bacillus genomes from the desert of Cuatro Cienegas, Coahuila.</title>
        <authorList>
            <person name="Olmedo-Alvarez G."/>
        </authorList>
    </citation>
    <scope>NUCLEOTIDE SEQUENCE [LARGE SCALE GENOMIC DNA]</scope>
    <source>
        <strain evidence="2 3">CH40_1T</strain>
    </source>
</reference>
<dbReference type="Gene3D" id="3.60.15.10">
    <property type="entry name" value="Ribonuclease Z/Hydroxyacylglutathione hydrolase-like"/>
    <property type="match status" value="1"/>
</dbReference>
<name>A0A5D4KHW9_9BACI</name>
<keyword evidence="2" id="KW-0378">Hydrolase</keyword>
<comment type="caution">
    <text evidence="2">The sequence shown here is derived from an EMBL/GenBank/DDBJ whole genome shotgun (WGS) entry which is preliminary data.</text>
</comment>
<gene>
    <name evidence="2" type="ORF">FZC79_05615</name>
</gene>
<evidence type="ECO:0000259" key="1">
    <source>
        <dbReference type="SMART" id="SM00849"/>
    </source>
</evidence>
<dbReference type="AlphaFoldDB" id="A0A5D4KHW9"/>
<dbReference type="SMART" id="SM00849">
    <property type="entry name" value="Lactamase_B"/>
    <property type="match status" value="1"/>
</dbReference>
<accession>A0A5D4KHW9</accession>
<organism evidence="2 3">
    <name type="scientific">Rossellomorea vietnamensis</name>
    <dbReference type="NCBI Taxonomy" id="218284"/>
    <lineage>
        <taxon>Bacteria</taxon>
        <taxon>Bacillati</taxon>
        <taxon>Bacillota</taxon>
        <taxon>Bacilli</taxon>
        <taxon>Bacillales</taxon>
        <taxon>Bacillaceae</taxon>
        <taxon>Rossellomorea</taxon>
    </lineage>
</organism>